<dbReference type="InterPro" id="IPR011250">
    <property type="entry name" value="OMP/PagP_B-barrel"/>
</dbReference>
<dbReference type="AlphaFoldDB" id="A0A2D0KRW5"/>
<keyword evidence="2" id="KW-1134">Transmembrane beta strand</keyword>
<evidence type="ECO:0000256" key="1">
    <source>
        <dbReference type="ARBA" id="ARBA00004571"/>
    </source>
</evidence>
<dbReference type="Pfam" id="PF13505">
    <property type="entry name" value="OMP_b-brl"/>
    <property type="match status" value="1"/>
</dbReference>
<dbReference type="GO" id="GO:0044384">
    <property type="term" value="C:host outer membrane"/>
    <property type="evidence" value="ECO:0007669"/>
    <property type="project" value="InterPro"/>
</dbReference>
<organism evidence="8 9">
    <name type="scientific">Xenorhabdus stockiae</name>
    <dbReference type="NCBI Taxonomy" id="351614"/>
    <lineage>
        <taxon>Bacteria</taxon>
        <taxon>Pseudomonadati</taxon>
        <taxon>Pseudomonadota</taxon>
        <taxon>Gammaproteobacteria</taxon>
        <taxon>Enterobacterales</taxon>
        <taxon>Morganellaceae</taxon>
        <taxon>Xenorhabdus</taxon>
    </lineage>
</organism>
<keyword evidence="3" id="KW-0812">Transmembrane</keyword>
<protein>
    <submittedName>
        <fullName evidence="8">Virulence membrane protein PagC</fullName>
    </submittedName>
</protein>
<evidence type="ECO:0000313" key="8">
    <source>
        <dbReference type="EMBL" id="PHM66169.1"/>
    </source>
</evidence>
<evidence type="ECO:0000256" key="4">
    <source>
        <dbReference type="ARBA" id="ARBA00022729"/>
    </source>
</evidence>
<dbReference type="PANTHER" id="PTHR35892:SF2">
    <property type="entry name" value="OUTER MEMBRANE PROTEIN PAGN"/>
    <property type="match status" value="1"/>
</dbReference>
<dbReference type="PANTHER" id="PTHR35892">
    <property type="entry name" value="OUTER MEMBRANE PROTEIN PAGN-RELATED"/>
    <property type="match status" value="1"/>
</dbReference>
<evidence type="ECO:0000313" key="9">
    <source>
        <dbReference type="Proteomes" id="UP000222366"/>
    </source>
</evidence>
<dbReference type="PROSITE" id="PS00695">
    <property type="entry name" value="ENT_VIR_OMP_2"/>
    <property type="match status" value="1"/>
</dbReference>
<dbReference type="RefSeq" id="WP_099110100.1">
    <property type="nucleotide sequence ID" value="NZ_CAWNRH010000002.1"/>
</dbReference>
<dbReference type="Gene3D" id="2.40.160.20">
    <property type="match status" value="1"/>
</dbReference>
<evidence type="ECO:0000256" key="3">
    <source>
        <dbReference type="ARBA" id="ARBA00022692"/>
    </source>
</evidence>
<comment type="caution">
    <text evidence="8">The sequence shown here is derived from an EMBL/GenBank/DDBJ whole genome shotgun (WGS) entry which is preliminary data.</text>
</comment>
<keyword evidence="9" id="KW-1185">Reference proteome</keyword>
<comment type="subcellular location">
    <subcellularLocation>
        <location evidence="1">Cell outer membrane</location>
        <topology evidence="1">Multi-pass membrane protein</topology>
    </subcellularLocation>
</comment>
<feature type="domain" description="Outer membrane protein beta-barrel" evidence="7">
    <location>
        <begin position="15"/>
        <end position="183"/>
    </location>
</feature>
<dbReference type="Proteomes" id="UP000222366">
    <property type="component" value="Unassembled WGS sequence"/>
</dbReference>
<dbReference type="InterPro" id="IPR027385">
    <property type="entry name" value="Beta-barrel_OMP"/>
</dbReference>
<dbReference type="EMBL" id="NJAJ01000010">
    <property type="protein sequence ID" value="PHM66169.1"/>
    <property type="molecule type" value="Genomic_DNA"/>
</dbReference>
<gene>
    <name evidence="8" type="ORF">Xsto_01394</name>
</gene>
<dbReference type="InterPro" id="IPR000758">
    <property type="entry name" value="Enterovir_OMP"/>
</dbReference>
<accession>A0A2D0KRW5</accession>
<evidence type="ECO:0000256" key="6">
    <source>
        <dbReference type="SAM" id="SignalP"/>
    </source>
</evidence>
<proteinExistence type="predicted"/>
<evidence type="ECO:0000256" key="2">
    <source>
        <dbReference type="ARBA" id="ARBA00022452"/>
    </source>
</evidence>
<evidence type="ECO:0000259" key="7">
    <source>
        <dbReference type="Pfam" id="PF13505"/>
    </source>
</evidence>
<dbReference type="GO" id="GO:0009279">
    <property type="term" value="C:cell outer membrane"/>
    <property type="evidence" value="ECO:0007669"/>
    <property type="project" value="UniProtKB-SubCell"/>
</dbReference>
<keyword evidence="5" id="KW-0472">Membrane</keyword>
<name>A0A2D0KRW5_9GAMM</name>
<dbReference type="SUPFAM" id="SSF56925">
    <property type="entry name" value="OMPA-like"/>
    <property type="match status" value="1"/>
</dbReference>
<dbReference type="PRINTS" id="PR00316">
    <property type="entry name" value="ENTEROVIROMP"/>
</dbReference>
<dbReference type="PROSITE" id="PS00694">
    <property type="entry name" value="ENT_VIR_OMP_1"/>
    <property type="match status" value="1"/>
</dbReference>
<sequence length="183" mass="19954">MKKVFLLSLLTSGLVVGSFAYADSQNASIGYAQSKVKNFKDIKGVNLKYRYEWDDPVSVIGSLTYMAGKGGLSNKSVTKELIKHKGDIKYTSLLVGPAYRINPQVSLYGLVGLAYTNAKINYEHDEGRGHVSKKKSSFAYGAGVEINPIDDFVINLGYEGTTFKIAGMNSPVNGFNIGVGYRF</sequence>
<reference evidence="8 9" key="1">
    <citation type="journal article" date="2017" name="Nat. Microbiol.">
        <title>Natural product diversity associated with the nematode symbionts Photorhabdus and Xenorhabdus.</title>
        <authorList>
            <person name="Tobias N.J."/>
            <person name="Wolff H."/>
            <person name="Djahanschiri B."/>
            <person name="Grundmann F."/>
            <person name="Kronenwerth M."/>
            <person name="Shi Y.M."/>
            <person name="Simonyi S."/>
            <person name="Grun P."/>
            <person name="Shapiro-Ilan D."/>
            <person name="Pidot S.J."/>
            <person name="Stinear T.P."/>
            <person name="Ebersberger I."/>
            <person name="Bode H.B."/>
        </authorList>
    </citation>
    <scope>NUCLEOTIDE SEQUENCE [LARGE SCALE GENOMIC DNA]</scope>
    <source>
        <strain evidence="8 9">DSM 17904</strain>
    </source>
</reference>
<dbReference type="InterPro" id="IPR051723">
    <property type="entry name" value="Bact_OM_Invasion-Related"/>
</dbReference>
<feature type="signal peptide" evidence="6">
    <location>
        <begin position="1"/>
        <end position="22"/>
    </location>
</feature>
<feature type="chain" id="PRO_5012135420" evidence="6">
    <location>
        <begin position="23"/>
        <end position="183"/>
    </location>
</feature>
<evidence type="ECO:0000256" key="5">
    <source>
        <dbReference type="ARBA" id="ARBA00023136"/>
    </source>
</evidence>
<keyword evidence="4 6" id="KW-0732">Signal</keyword>